<protein>
    <submittedName>
        <fullName evidence="1">Uncharacterized protein</fullName>
    </submittedName>
</protein>
<keyword evidence="2" id="KW-1185">Reference proteome</keyword>
<dbReference type="STRING" id="383372.Rcas_4175"/>
<accession>A7NRL0</accession>
<dbReference type="Proteomes" id="UP000000263">
    <property type="component" value="Chromosome"/>
</dbReference>
<dbReference type="KEGG" id="rca:Rcas_4175"/>
<evidence type="ECO:0000313" key="2">
    <source>
        <dbReference type="Proteomes" id="UP000000263"/>
    </source>
</evidence>
<dbReference type="AlphaFoldDB" id="A7NRL0"/>
<dbReference type="HOGENOM" id="CLU_1617766_0_0_0"/>
<organism evidence="1 2">
    <name type="scientific">Roseiflexus castenholzii (strain DSM 13941 / HLO8)</name>
    <dbReference type="NCBI Taxonomy" id="383372"/>
    <lineage>
        <taxon>Bacteria</taxon>
        <taxon>Bacillati</taxon>
        <taxon>Chloroflexota</taxon>
        <taxon>Chloroflexia</taxon>
        <taxon>Chloroflexales</taxon>
        <taxon>Roseiflexineae</taxon>
        <taxon>Roseiflexaceae</taxon>
        <taxon>Roseiflexus</taxon>
    </lineage>
</organism>
<dbReference type="OrthoDB" id="9830508at2"/>
<evidence type="ECO:0000313" key="1">
    <source>
        <dbReference type="EMBL" id="ABU60206.1"/>
    </source>
</evidence>
<proteinExistence type="predicted"/>
<dbReference type="RefSeq" id="WP_012122627.1">
    <property type="nucleotide sequence ID" value="NC_009767.1"/>
</dbReference>
<reference evidence="1 2" key="1">
    <citation type="submission" date="2007-08" db="EMBL/GenBank/DDBJ databases">
        <title>Complete sequence of Roseiflexus castenholzii DSM 13941.</title>
        <authorList>
            <consortium name="US DOE Joint Genome Institute"/>
            <person name="Copeland A."/>
            <person name="Lucas S."/>
            <person name="Lapidus A."/>
            <person name="Barry K."/>
            <person name="Glavina del Rio T."/>
            <person name="Dalin E."/>
            <person name="Tice H."/>
            <person name="Pitluck S."/>
            <person name="Thompson L.S."/>
            <person name="Brettin T."/>
            <person name="Bruce D."/>
            <person name="Detter J.C."/>
            <person name="Han C."/>
            <person name="Tapia R."/>
            <person name="Schmutz J."/>
            <person name="Larimer F."/>
            <person name="Land M."/>
            <person name="Hauser L."/>
            <person name="Kyrpides N."/>
            <person name="Mikhailova N."/>
            <person name="Bryant D.A."/>
            <person name="Hanada S."/>
            <person name="Tsukatani Y."/>
            <person name="Richardson P."/>
        </authorList>
    </citation>
    <scope>NUCLEOTIDE SEQUENCE [LARGE SCALE GENOMIC DNA]</scope>
    <source>
        <strain evidence="2">DSM 13941 / HLO8</strain>
    </source>
</reference>
<sequence>MSSDSYDIMRRAVVEALGARPTPERRRQIAAELRALAEQQERMAKRAEAQRLPDVTERRAAHTAGMYIRIRYETDPHTGARRTRLLFGKQVWFDLGSPERVVIQRVGSEIWIVESKGESGLHVETDIGLPGCIVPDGTPLDRLAPGRYSASLRAGALIIGAQEEK</sequence>
<gene>
    <name evidence="1" type="ordered locus">Rcas_4175</name>
</gene>
<dbReference type="EMBL" id="CP000804">
    <property type="protein sequence ID" value="ABU60206.1"/>
    <property type="molecule type" value="Genomic_DNA"/>
</dbReference>
<name>A7NRL0_ROSCS</name>